<keyword evidence="17" id="KW-1185">Reference proteome</keyword>
<keyword evidence="11" id="KW-0902">Two-component regulatory system</keyword>
<comment type="subcellular location">
    <subcellularLocation>
        <location evidence="2">Membrane</location>
        <topology evidence="2">Multi-pass membrane protein</topology>
    </subcellularLocation>
</comment>
<evidence type="ECO:0000256" key="9">
    <source>
        <dbReference type="ARBA" id="ARBA00022840"/>
    </source>
</evidence>
<evidence type="ECO:0000256" key="4">
    <source>
        <dbReference type="ARBA" id="ARBA00022553"/>
    </source>
</evidence>
<evidence type="ECO:0000256" key="12">
    <source>
        <dbReference type="ARBA" id="ARBA00023136"/>
    </source>
</evidence>
<dbReference type="SMART" id="SM00387">
    <property type="entry name" value="HATPase_c"/>
    <property type="match status" value="1"/>
</dbReference>
<evidence type="ECO:0000259" key="13">
    <source>
        <dbReference type="PROSITE" id="PS50109"/>
    </source>
</evidence>
<evidence type="ECO:0000256" key="3">
    <source>
        <dbReference type="ARBA" id="ARBA00012438"/>
    </source>
</evidence>
<dbReference type="InterPro" id="IPR036097">
    <property type="entry name" value="HisK_dim/P_sf"/>
</dbReference>
<dbReference type="EC" id="2.7.13.3" evidence="3"/>
<evidence type="ECO:0000256" key="8">
    <source>
        <dbReference type="ARBA" id="ARBA00022777"/>
    </source>
</evidence>
<dbReference type="InterPro" id="IPR005467">
    <property type="entry name" value="His_kinase_dom"/>
</dbReference>
<dbReference type="InterPro" id="IPR013656">
    <property type="entry name" value="PAS_4"/>
</dbReference>
<dbReference type="InterPro" id="IPR050351">
    <property type="entry name" value="BphY/WalK/GraS-like"/>
</dbReference>
<dbReference type="Gene3D" id="3.30.450.20">
    <property type="entry name" value="PAS domain"/>
    <property type="match status" value="2"/>
</dbReference>
<evidence type="ECO:0000259" key="14">
    <source>
        <dbReference type="PROSITE" id="PS50112"/>
    </source>
</evidence>
<evidence type="ECO:0000256" key="2">
    <source>
        <dbReference type="ARBA" id="ARBA00004141"/>
    </source>
</evidence>
<dbReference type="OrthoDB" id="9808408at2"/>
<keyword evidence="7" id="KW-0547">Nucleotide-binding</keyword>
<dbReference type="CDD" id="cd00130">
    <property type="entry name" value="PAS"/>
    <property type="match status" value="1"/>
</dbReference>
<dbReference type="InterPro" id="IPR000700">
    <property type="entry name" value="PAS-assoc_C"/>
</dbReference>
<dbReference type="InterPro" id="IPR013767">
    <property type="entry name" value="PAS_fold"/>
</dbReference>
<dbReference type="InterPro" id="IPR003594">
    <property type="entry name" value="HATPase_dom"/>
</dbReference>
<dbReference type="Pfam" id="PF00989">
    <property type="entry name" value="PAS"/>
    <property type="match status" value="1"/>
</dbReference>
<dbReference type="GO" id="GO:0007234">
    <property type="term" value="P:osmosensory signaling via phosphorelay pathway"/>
    <property type="evidence" value="ECO:0007669"/>
    <property type="project" value="TreeGrafter"/>
</dbReference>
<dbReference type="RefSeq" id="WP_111063834.1">
    <property type="nucleotide sequence ID" value="NZ_JBHUCU010000005.1"/>
</dbReference>
<gene>
    <name evidence="16" type="ORF">DNU06_12805</name>
</gene>
<dbReference type="PANTHER" id="PTHR42878">
    <property type="entry name" value="TWO-COMPONENT HISTIDINE KINASE"/>
    <property type="match status" value="1"/>
</dbReference>
<feature type="domain" description="PAC" evidence="15">
    <location>
        <begin position="216"/>
        <end position="278"/>
    </location>
</feature>
<dbReference type="PRINTS" id="PR00344">
    <property type="entry name" value="BCTRLSENSOR"/>
</dbReference>
<keyword evidence="10" id="KW-1133">Transmembrane helix</keyword>
<protein>
    <recommendedName>
        <fullName evidence="3">histidine kinase</fullName>
        <ecNumber evidence="3">2.7.13.3</ecNumber>
    </recommendedName>
</protein>
<keyword evidence="5" id="KW-0808">Transferase</keyword>
<dbReference type="PANTHER" id="PTHR42878:SF7">
    <property type="entry name" value="SENSOR HISTIDINE KINASE GLRK"/>
    <property type="match status" value="1"/>
</dbReference>
<dbReference type="FunFam" id="3.30.565.10:FF:000006">
    <property type="entry name" value="Sensor histidine kinase WalK"/>
    <property type="match status" value="1"/>
</dbReference>
<reference evidence="16 17" key="1">
    <citation type="submission" date="2018-06" db="EMBL/GenBank/DDBJ databases">
        <title>The draft genome sequence of Crocinitomix sp. SM1701.</title>
        <authorList>
            <person name="Zhang X."/>
        </authorList>
    </citation>
    <scope>NUCLEOTIDE SEQUENCE [LARGE SCALE GENOMIC DNA]</scope>
    <source>
        <strain evidence="16 17">SM1701</strain>
    </source>
</reference>
<dbReference type="SMART" id="SM00091">
    <property type="entry name" value="PAS"/>
    <property type="match status" value="2"/>
</dbReference>
<evidence type="ECO:0000256" key="10">
    <source>
        <dbReference type="ARBA" id="ARBA00022989"/>
    </source>
</evidence>
<dbReference type="NCBIfam" id="TIGR00229">
    <property type="entry name" value="sensory_box"/>
    <property type="match status" value="1"/>
</dbReference>
<dbReference type="SUPFAM" id="SSF47384">
    <property type="entry name" value="Homodimeric domain of signal transducing histidine kinase"/>
    <property type="match status" value="1"/>
</dbReference>
<dbReference type="InterPro" id="IPR000014">
    <property type="entry name" value="PAS"/>
</dbReference>
<dbReference type="Pfam" id="PF00512">
    <property type="entry name" value="HisKA"/>
    <property type="match status" value="1"/>
</dbReference>
<dbReference type="GO" id="GO:0016020">
    <property type="term" value="C:membrane"/>
    <property type="evidence" value="ECO:0007669"/>
    <property type="project" value="UniProtKB-SubCell"/>
</dbReference>
<dbReference type="InterPro" id="IPR003661">
    <property type="entry name" value="HisK_dim/P_dom"/>
</dbReference>
<dbReference type="PROSITE" id="PS50112">
    <property type="entry name" value="PAS"/>
    <property type="match status" value="1"/>
</dbReference>
<dbReference type="GO" id="GO:0006355">
    <property type="term" value="P:regulation of DNA-templated transcription"/>
    <property type="evidence" value="ECO:0007669"/>
    <property type="project" value="InterPro"/>
</dbReference>
<dbReference type="Pfam" id="PF02518">
    <property type="entry name" value="HATPase_c"/>
    <property type="match status" value="1"/>
</dbReference>
<sequence length="513" mass="58962">MIKSIPINFEENNHFFKLIFKSIEEGLIITDSKGTIQFLNFRTQELFGYTSEELIGKKIEVLIPNKYHEHHEKYRDNYVKKPSRKTMGSGRVLEGLRKNGSLFYTEISLNYICIQEVTYVVALISDITKRVLAEQKIVQLNSELEAKVLERTGELQESQFLYTAVAQNFPDGIINVFDKDLNYIFAEGKELYNLGITSKKLLGTSYLNRLPTEVRPMIESALKEVFNGSKKDFELNLKKQFYHINAVPLRNEKNEIDKILVVEKNITAQKVISQKLEESLRKEKEINEMKSRFVSMASHEFRTPLSTILSSNSLIDKYLKIGQKDKTEKHIKRIKSAVLGLTDILNDFLSTDKLENDIIQVKNILFDYAEFVEEVTEELQLMCIDDQNIKSFIKSDVKNIIADKKLLKNVLYNLLSNAIKYSKDGQDITFNSFITNKELKIEIKDKGIGIPLADQAQLFTRFYRAENAINIKGTGLGLVIVKSYLNLLHGSIDFKSIENEGTTFTCIIPIENE</sequence>
<dbReference type="SUPFAM" id="SSF55874">
    <property type="entry name" value="ATPase domain of HSP90 chaperone/DNA topoisomerase II/histidine kinase"/>
    <property type="match status" value="1"/>
</dbReference>
<keyword evidence="9" id="KW-0067">ATP-binding</keyword>
<evidence type="ECO:0000256" key="11">
    <source>
        <dbReference type="ARBA" id="ARBA00023012"/>
    </source>
</evidence>
<keyword evidence="6" id="KW-0812">Transmembrane</keyword>
<dbReference type="SUPFAM" id="SSF55785">
    <property type="entry name" value="PYP-like sensor domain (PAS domain)"/>
    <property type="match status" value="2"/>
</dbReference>
<dbReference type="InterPro" id="IPR004358">
    <property type="entry name" value="Sig_transdc_His_kin-like_C"/>
</dbReference>
<dbReference type="AlphaFoldDB" id="A0A2W1MYG2"/>
<comment type="catalytic activity">
    <reaction evidence="1">
        <text>ATP + protein L-histidine = ADP + protein N-phospho-L-histidine.</text>
        <dbReference type="EC" id="2.7.13.3"/>
    </reaction>
</comment>
<dbReference type="Pfam" id="PF08448">
    <property type="entry name" value="PAS_4"/>
    <property type="match status" value="1"/>
</dbReference>
<proteinExistence type="predicted"/>
<feature type="domain" description="Histidine kinase" evidence="13">
    <location>
        <begin position="296"/>
        <end position="512"/>
    </location>
</feature>
<evidence type="ECO:0000313" key="16">
    <source>
        <dbReference type="EMBL" id="PZE16424.1"/>
    </source>
</evidence>
<feature type="domain" description="PAS" evidence="14">
    <location>
        <begin position="12"/>
        <end position="65"/>
    </location>
</feature>
<dbReference type="InterPro" id="IPR036890">
    <property type="entry name" value="HATPase_C_sf"/>
</dbReference>
<evidence type="ECO:0000256" key="5">
    <source>
        <dbReference type="ARBA" id="ARBA00022679"/>
    </source>
</evidence>
<dbReference type="Proteomes" id="UP000249248">
    <property type="component" value="Unassembled WGS sequence"/>
</dbReference>
<evidence type="ECO:0000259" key="15">
    <source>
        <dbReference type="PROSITE" id="PS50113"/>
    </source>
</evidence>
<dbReference type="InterPro" id="IPR035965">
    <property type="entry name" value="PAS-like_dom_sf"/>
</dbReference>
<organism evidence="16 17">
    <name type="scientific">Putridiphycobacter roseus</name>
    <dbReference type="NCBI Taxonomy" id="2219161"/>
    <lineage>
        <taxon>Bacteria</taxon>
        <taxon>Pseudomonadati</taxon>
        <taxon>Bacteroidota</taxon>
        <taxon>Flavobacteriia</taxon>
        <taxon>Flavobacteriales</taxon>
        <taxon>Crocinitomicaceae</taxon>
        <taxon>Putridiphycobacter</taxon>
    </lineage>
</organism>
<dbReference type="PROSITE" id="PS50113">
    <property type="entry name" value="PAC"/>
    <property type="match status" value="1"/>
</dbReference>
<dbReference type="CDD" id="cd00082">
    <property type="entry name" value="HisKA"/>
    <property type="match status" value="1"/>
</dbReference>
<evidence type="ECO:0000313" key="17">
    <source>
        <dbReference type="Proteomes" id="UP000249248"/>
    </source>
</evidence>
<evidence type="ECO:0000256" key="7">
    <source>
        <dbReference type="ARBA" id="ARBA00022741"/>
    </source>
</evidence>
<dbReference type="SMART" id="SM00388">
    <property type="entry name" value="HisKA"/>
    <property type="match status" value="1"/>
</dbReference>
<dbReference type="GO" id="GO:0000156">
    <property type="term" value="F:phosphorelay response regulator activity"/>
    <property type="evidence" value="ECO:0007669"/>
    <property type="project" value="TreeGrafter"/>
</dbReference>
<keyword evidence="4" id="KW-0597">Phosphoprotein</keyword>
<dbReference type="GO" id="GO:0030295">
    <property type="term" value="F:protein kinase activator activity"/>
    <property type="evidence" value="ECO:0007669"/>
    <property type="project" value="TreeGrafter"/>
</dbReference>
<accession>A0A2W1MYG2</accession>
<dbReference type="Gene3D" id="1.10.287.130">
    <property type="match status" value="1"/>
</dbReference>
<comment type="caution">
    <text evidence="16">The sequence shown here is derived from an EMBL/GenBank/DDBJ whole genome shotgun (WGS) entry which is preliminary data.</text>
</comment>
<dbReference type="Gene3D" id="3.30.565.10">
    <property type="entry name" value="Histidine kinase-like ATPase, C-terminal domain"/>
    <property type="match status" value="1"/>
</dbReference>
<evidence type="ECO:0000256" key="1">
    <source>
        <dbReference type="ARBA" id="ARBA00000085"/>
    </source>
</evidence>
<keyword evidence="12" id="KW-0472">Membrane</keyword>
<keyword evidence="8 16" id="KW-0418">Kinase</keyword>
<dbReference type="PROSITE" id="PS50109">
    <property type="entry name" value="HIS_KIN"/>
    <property type="match status" value="1"/>
</dbReference>
<evidence type="ECO:0000256" key="6">
    <source>
        <dbReference type="ARBA" id="ARBA00022692"/>
    </source>
</evidence>
<name>A0A2W1MYG2_9FLAO</name>
<dbReference type="EMBL" id="QKSB01000008">
    <property type="protein sequence ID" value="PZE16424.1"/>
    <property type="molecule type" value="Genomic_DNA"/>
</dbReference>
<dbReference type="CDD" id="cd00075">
    <property type="entry name" value="HATPase"/>
    <property type="match status" value="1"/>
</dbReference>
<dbReference type="GO" id="GO:0000155">
    <property type="term" value="F:phosphorelay sensor kinase activity"/>
    <property type="evidence" value="ECO:0007669"/>
    <property type="project" value="InterPro"/>
</dbReference>